<evidence type="ECO:0008006" key="5">
    <source>
        <dbReference type="Google" id="ProtNLM"/>
    </source>
</evidence>
<protein>
    <recommendedName>
        <fullName evidence="5">Phosphoribosyl-ATP diphosphatase</fullName>
    </recommendedName>
</protein>
<evidence type="ECO:0000313" key="3">
    <source>
        <dbReference type="EMBL" id="QJA84507.1"/>
    </source>
</evidence>
<dbReference type="Gene3D" id="1.10.3420.10">
    <property type="entry name" value="putative ntp pyrophosphohydrolase like domain"/>
    <property type="match status" value="1"/>
</dbReference>
<sequence>MNENNIFEKQKDFMIACSQKLSETPKFNEESGLWKDLIFEEFKELMNAGNLVEVASEAVDLIYVTVGLLNNLGINGQKVFDAIHAANMKKLPIRKREDGKVLKPDGWKPADVRSIIYES</sequence>
<dbReference type="EMBL" id="MT144887">
    <property type="protein sequence ID" value="QJI00957.1"/>
    <property type="molecule type" value="Genomic_DNA"/>
</dbReference>
<evidence type="ECO:0000313" key="1">
    <source>
        <dbReference type="EMBL" id="QJA48917.1"/>
    </source>
</evidence>
<dbReference type="Pfam" id="PF01503">
    <property type="entry name" value="PRA-PH"/>
    <property type="match status" value="1"/>
</dbReference>
<name>A0A6H1ZNM6_9ZZZZ</name>
<dbReference type="EMBL" id="MT141564">
    <property type="protein sequence ID" value="QJA66995.1"/>
    <property type="molecule type" value="Genomic_DNA"/>
</dbReference>
<evidence type="ECO:0000313" key="4">
    <source>
        <dbReference type="EMBL" id="QJI00957.1"/>
    </source>
</evidence>
<dbReference type="InterPro" id="IPR023292">
    <property type="entry name" value="NTP_PyroPHydrolase-like_dom_sf"/>
</dbReference>
<dbReference type="EMBL" id="MT142530">
    <property type="protein sequence ID" value="QJA84507.1"/>
    <property type="molecule type" value="Genomic_DNA"/>
</dbReference>
<reference evidence="1" key="1">
    <citation type="submission" date="2020-03" db="EMBL/GenBank/DDBJ databases">
        <title>The deep terrestrial virosphere.</title>
        <authorList>
            <person name="Holmfeldt K."/>
            <person name="Nilsson E."/>
            <person name="Simone D."/>
            <person name="Lopez-Fernandez M."/>
            <person name="Wu X."/>
            <person name="de Brujin I."/>
            <person name="Lundin D."/>
            <person name="Andersson A."/>
            <person name="Bertilsson S."/>
            <person name="Dopson M."/>
        </authorList>
    </citation>
    <scope>NUCLEOTIDE SEQUENCE</scope>
    <source>
        <strain evidence="3">MM415A00187</strain>
        <strain evidence="2">MM415B00313</strain>
        <strain evidence="1">TM448A01192</strain>
        <strain evidence="4">TM448B02176</strain>
    </source>
</reference>
<accession>A0A6H1ZNM6</accession>
<proteinExistence type="predicted"/>
<evidence type="ECO:0000313" key="2">
    <source>
        <dbReference type="EMBL" id="QJA66995.1"/>
    </source>
</evidence>
<gene>
    <name evidence="3" type="ORF">MM415A00187_0042</name>
    <name evidence="2" type="ORF">MM415B00313_0043</name>
    <name evidence="1" type="ORF">TM448A01192_0007</name>
    <name evidence="4" type="ORF">TM448B02176_0016</name>
</gene>
<dbReference type="SUPFAM" id="SSF101386">
    <property type="entry name" value="all-alpha NTP pyrophosphatases"/>
    <property type="match status" value="1"/>
</dbReference>
<dbReference type="InterPro" id="IPR021130">
    <property type="entry name" value="PRib-ATP_PPHydrolase-like"/>
</dbReference>
<dbReference type="EMBL" id="MT144109">
    <property type="protein sequence ID" value="QJA48917.1"/>
    <property type="molecule type" value="Genomic_DNA"/>
</dbReference>
<organism evidence="1">
    <name type="scientific">viral metagenome</name>
    <dbReference type="NCBI Taxonomy" id="1070528"/>
    <lineage>
        <taxon>unclassified sequences</taxon>
        <taxon>metagenomes</taxon>
        <taxon>organismal metagenomes</taxon>
    </lineage>
</organism>
<dbReference type="AlphaFoldDB" id="A0A6H1ZNM6"/>